<sequence length="347" mass="38648">MAGERIEDIGLAVEQYDDLNRQFFTGQHAPHMFLRHRLQGAMLVAHGGEHVQAALDAGLKVGDLESRGNMGGDDVTDEDRSLFVALEAIVLFHHATETLLRLLVALENDALCPWLEVARLKQAGAYPQRLRDLHKRLLTPGTQDNLAKIFYHRRDRNTPPADTSEEAWAAALEGLTILIGECCDRHDREASLYNSAKHGLSAVPGGAAMQLRPSDSGDAPFLASDGASITLLEAVMNDKAGRKQWQQTTHWIPADRRLALTHLVIDQIENMWTVARIRYTEQSGTYRLKPLHSDTITTLLSPPPDEDGPGYAFSVLSMGMPLLYVQDTPDIKRRVEAAANRARRRRR</sequence>
<name>A0A6J7HMJ0_9ZZZZ</name>
<reference evidence="1" key="1">
    <citation type="submission" date="2020-05" db="EMBL/GenBank/DDBJ databases">
        <authorList>
            <person name="Chiriac C."/>
            <person name="Salcher M."/>
            <person name="Ghai R."/>
            <person name="Kavagutti S V."/>
        </authorList>
    </citation>
    <scope>NUCLEOTIDE SEQUENCE</scope>
</reference>
<gene>
    <name evidence="1" type="ORF">UFOPK3662_00595</name>
</gene>
<protein>
    <submittedName>
        <fullName evidence="1">Unannotated protein</fullName>
    </submittedName>
</protein>
<dbReference type="EMBL" id="CAFBMW010000003">
    <property type="protein sequence ID" value="CAB4920588.1"/>
    <property type="molecule type" value="Genomic_DNA"/>
</dbReference>
<proteinExistence type="predicted"/>
<accession>A0A6J7HMJ0</accession>
<dbReference type="AlphaFoldDB" id="A0A6J7HMJ0"/>
<evidence type="ECO:0000313" key="1">
    <source>
        <dbReference type="EMBL" id="CAB4920588.1"/>
    </source>
</evidence>
<organism evidence="1">
    <name type="scientific">freshwater metagenome</name>
    <dbReference type="NCBI Taxonomy" id="449393"/>
    <lineage>
        <taxon>unclassified sequences</taxon>
        <taxon>metagenomes</taxon>
        <taxon>ecological metagenomes</taxon>
    </lineage>
</organism>